<dbReference type="InterPro" id="IPR016047">
    <property type="entry name" value="M23ase_b-sheet_dom"/>
</dbReference>
<dbReference type="AlphaFoldDB" id="A0A1F7W999"/>
<gene>
    <name evidence="2" type="ORF">A2304_00085</name>
</gene>
<dbReference type="CDD" id="cd12797">
    <property type="entry name" value="M23_peptidase"/>
    <property type="match status" value="1"/>
</dbReference>
<dbReference type="GO" id="GO:0004222">
    <property type="term" value="F:metalloendopeptidase activity"/>
    <property type="evidence" value="ECO:0007669"/>
    <property type="project" value="TreeGrafter"/>
</dbReference>
<protein>
    <recommendedName>
        <fullName evidence="1">LysM domain-containing protein</fullName>
    </recommendedName>
</protein>
<organism evidence="2 3">
    <name type="scientific">Candidatus Uhrbacteria bacterium RIFOXYB2_FULL_57_15</name>
    <dbReference type="NCBI Taxonomy" id="1802422"/>
    <lineage>
        <taxon>Bacteria</taxon>
        <taxon>Candidatus Uhriibacteriota</taxon>
    </lineage>
</organism>
<dbReference type="CDD" id="cd00118">
    <property type="entry name" value="LysM"/>
    <property type="match status" value="1"/>
</dbReference>
<dbReference type="SUPFAM" id="SSF51261">
    <property type="entry name" value="Duplicated hybrid motif"/>
    <property type="match status" value="1"/>
</dbReference>
<dbReference type="Gene3D" id="2.70.70.10">
    <property type="entry name" value="Glucose Permease (Domain IIA)"/>
    <property type="match status" value="1"/>
</dbReference>
<feature type="domain" description="LysM" evidence="1">
    <location>
        <begin position="220"/>
        <end position="264"/>
    </location>
</feature>
<evidence type="ECO:0000313" key="2">
    <source>
        <dbReference type="EMBL" id="OGL99360.1"/>
    </source>
</evidence>
<dbReference type="InterPro" id="IPR018392">
    <property type="entry name" value="LysM"/>
</dbReference>
<feature type="domain" description="LysM" evidence="1">
    <location>
        <begin position="170"/>
        <end position="214"/>
    </location>
</feature>
<dbReference type="InterPro" id="IPR011055">
    <property type="entry name" value="Dup_hybrid_motif"/>
</dbReference>
<dbReference type="PANTHER" id="PTHR21666:SF270">
    <property type="entry name" value="MUREIN HYDROLASE ACTIVATOR ENVC"/>
    <property type="match status" value="1"/>
</dbReference>
<dbReference type="EMBL" id="MGFE01000006">
    <property type="protein sequence ID" value="OGL99360.1"/>
    <property type="molecule type" value="Genomic_DNA"/>
</dbReference>
<proteinExistence type="predicted"/>
<dbReference type="PROSITE" id="PS51782">
    <property type="entry name" value="LYSM"/>
    <property type="match status" value="2"/>
</dbReference>
<dbReference type="Pfam" id="PF01476">
    <property type="entry name" value="LysM"/>
    <property type="match status" value="2"/>
</dbReference>
<comment type="caution">
    <text evidence="2">The sequence shown here is derived from an EMBL/GenBank/DDBJ whole genome shotgun (WGS) entry which is preliminary data.</text>
</comment>
<evidence type="ECO:0000313" key="3">
    <source>
        <dbReference type="Proteomes" id="UP000176501"/>
    </source>
</evidence>
<evidence type="ECO:0000259" key="1">
    <source>
        <dbReference type="PROSITE" id="PS51782"/>
    </source>
</evidence>
<dbReference type="PANTHER" id="PTHR21666">
    <property type="entry name" value="PEPTIDASE-RELATED"/>
    <property type="match status" value="1"/>
</dbReference>
<accession>A0A1F7W999</accession>
<name>A0A1F7W999_9BACT</name>
<dbReference type="InterPro" id="IPR036779">
    <property type="entry name" value="LysM_dom_sf"/>
</dbReference>
<reference evidence="2 3" key="1">
    <citation type="journal article" date="2016" name="Nat. Commun.">
        <title>Thousands of microbial genomes shed light on interconnected biogeochemical processes in an aquifer system.</title>
        <authorList>
            <person name="Anantharaman K."/>
            <person name="Brown C.T."/>
            <person name="Hug L.A."/>
            <person name="Sharon I."/>
            <person name="Castelle C.J."/>
            <person name="Probst A.J."/>
            <person name="Thomas B.C."/>
            <person name="Singh A."/>
            <person name="Wilkins M.J."/>
            <person name="Karaoz U."/>
            <person name="Brodie E.L."/>
            <person name="Williams K.H."/>
            <person name="Hubbard S.S."/>
            <person name="Banfield J.F."/>
        </authorList>
    </citation>
    <scope>NUCLEOTIDE SEQUENCE [LARGE SCALE GENOMIC DNA]</scope>
</reference>
<dbReference type="Proteomes" id="UP000176501">
    <property type="component" value="Unassembled WGS sequence"/>
</dbReference>
<dbReference type="SUPFAM" id="SSF54106">
    <property type="entry name" value="LysM domain"/>
    <property type="match status" value="2"/>
</dbReference>
<dbReference type="SMART" id="SM00257">
    <property type="entry name" value="LysM"/>
    <property type="match status" value="2"/>
</dbReference>
<dbReference type="Pfam" id="PF01551">
    <property type="entry name" value="Peptidase_M23"/>
    <property type="match status" value="1"/>
</dbReference>
<dbReference type="InterPro" id="IPR050570">
    <property type="entry name" value="Cell_wall_metabolism_enzyme"/>
</dbReference>
<sequence length="428" mass="45354">MKVIRPVTRPLSVVGRFLVRAVGVPVYRLVFFVQCHLSRVILPAKHRALYLVSNKYAVHAAVIAIAAIASSANLSETQVRAETFGSESMLYALVAQDDTSVVQVVSAASFEDGSLNSPSTYMDDSAIDASAHIDFVIEGEEYATTAVGGSVSSPTLASGSTLVAARDRAETYTVQDGDTLGAISDRFGLSLSSVLWANSLTFRSTIRPGQSLSIPPVDGVMYAVKKGDTISKISKTYGADADQIISFNKLASADDLKIGDELMIPGGEPPTLAVKPTTAPLSSLFTDKSSSGSSSSWTPFVAPKGSGETAGAWVWPTDWHVITQKYGWSHTGVDIDGDYTTYSYAASDGVVIYSGWRNGYGNTVEVDHGGGVVTRYAHHSKLLVSVGNVVKAGQALAVTGSTGRSTGTHLHFEVIVNGKFQNPLNYVR</sequence>
<dbReference type="Gene3D" id="3.10.350.10">
    <property type="entry name" value="LysM domain"/>
    <property type="match status" value="2"/>
</dbReference>